<organism evidence="3 4">
    <name type="scientific">Acidocella aquatica</name>
    <dbReference type="NCBI Taxonomy" id="1922313"/>
    <lineage>
        <taxon>Bacteria</taxon>
        <taxon>Pseudomonadati</taxon>
        <taxon>Pseudomonadota</taxon>
        <taxon>Alphaproteobacteria</taxon>
        <taxon>Acetobacterales</taxon>
        <taxon>Acidocellaceae</taxon>
        <taxon>Acidocella</taxon>
    </lineage>
</organism>
<proteinExistence type="inferred from homology"/>
<dbReference type="InterPro" id="IPR003423">
    <property type="entry name" value="OMP_efflux"/>
</dbReference>
<keyword evidence="2" id="KW-0472">Membrane</keyword>
<accession>A0ABQ6A6R2</accession>
<comment type="caution">
    <text evidence="3">The sequence shown here is derived from an EMBL/GenBank/DDBJ whole genome shotgun (WGS) entry which is preliminary data.</text>
</comment>
<keyword evidence="2" id="KW-0449">Lipoprotein</keyword>
<dbReference type="NCBIfam" id="TIGR01845">
    <property type="entry name" value="outer_NodT"/>
    <property type="match status" value="1"/>
</dbReference>
<keyword evidence="3" id="KW-0808">Transferase</keyword>
<keyword evidence="2" id="KW-0812">Transmembrane</keyword>
<dbReference type="EMBL" id="BSOS01000065">
    <property type="protein sequence ID" value="GLR67343.1"/>
    <property type="molecule type" value="Genomic_DNA"/>
</dbReference>
<name>A0ABQ6A6R2_9PROT</name>
<gene>
    <name evidence="3" type="ORF">GCM10010909_20240</name>
</gene>
<comment type="similarity">
    <text evidence="1 2">Belongs to the outer membrane factor (OMF) (TC 1.B.17) family.</text>
</comment>
<evidence type="ECO:0000313" key="4">
    <source>
        <dbReference type="Proteomes" id="UP001156641"/>
    </source>
</evidence>
<protein>
    <submittedName>
        <fullName evidence="3">Histidine kinase</fullName>
    </submittedName>
</protein>
<keyword evidence="4" id="KW-1185">Reference proteome</keyword>
<dbReference type="Proteomes" id="UP001156641">
    <property type="component" value="Unassembled WGS sequence"/>
</dbReference>
<evidence type="ECO:0000256" key="2">
    <source>
        <dbReference type="RuleBase" id="RU362097"/>
    </source>
</evidence>
<evidence type="ECO:0000313" key="3">
    <source>
        <dbReference type="EMBL" id="GLR67343.1"/>
    </source>
</evidence>
<keyword evidence="3" id="KW-0418">Kinase</keyword>
<dbReference type="Gene3D" id="2.20.200.10">
    <property type="entry name" value="Outer membrane efflux proteins (OEP)"/>
    <property type="match status" value="1"/>
</dbReference>
<dbReference type="PANTHER" id="PTHR30203">
    <property type="entry name" value="OUTER MEMBRANE CATION EFFLUX PROTEIN"/>
    <property type="match status" value="1"/>
</dbReference>
<dbReference type="Pfam" id="PF02321">
    <property type="entry name" value="OEP"/>
    <property type="match status" value="2"/>
</dbReference>
<sequence>MAQVFAPGADIAGDWWSLYHSPELDALINAALAHNPNLQAAQATLLQTEENERADVGVLMPSVSAGFKVQGGQNSTDSVAGTGFAASTKPLPAYRLYNASLSVSYALDIWGGARRGLESAQAQTQYQRYELEAAYLSLTANIVTAAVQEASLRAQIDATNQVIGDERQQLGILQSQLSLGGVAQASVLQEQATLAASEAALPPLQAALAQARNQLAGYVGVVPGDFHEADFTLDSLHLPDTLPVSVPSEIVAQRPDIQAASAQLHVASANVGIADAQMLPQISLTADIGREAINTGDLFMPQTLLWSLVAGVTQPIFEGGQLSAKRKAALAALQASGAQYQATVIGAFQNVADALSALQYDALTLSAADTAADAAAQSLALTQAQYRLGGQPLSAVLIAQTNYQNAAIAQVKASAARLVDTAALYQALGGGWWHRSDVAVSCCGVIP</sequence>
<dbReference type="SUPFAM" id="SSF56954">
    <property type="entry name" value="Outer membrane efflux proteins (OEP)"/>
    <property type="match status" value="1"/>
</dbReference>
<reference evidence="4" key="1">
    <citation type="journal article" date="2019" name="Int. J. Syst. Evol. Microbiol.">
        <title>The Global Catalogue of Microorganisms (GCM) 10K type strain sequencing project: providing services to taxonomists for standard genome sequencing and annotation.</title>
        <authorList>
            <consortium name="The Broad Institute Genomics Platform"/>
            <consortium name="The Broad Institute Genome Sequencing Center for Infectious Disease"/>
            <person name="Wu L."/>
            <person name="Ma J."/>
        </authorList>
    </citation>
    <scope>NUCLEOTIDE SEQUENCE [LARGE SCALE GENOMIC DNA]</scope>
    <source>
        <strain evidence="4">NBRC 112502</strain>
    </source>
</reference>
<dbReference type="InterPro" id="IPR010131">
    <property type="entry name" value="MdtP/NodT-like"/>
</dbReference>
<keyword evidence="2" id="KW-0564">Palmitate</keyword>
<comment type="subcellular location">
    <subcellularLocation>
        <location evidence="2">Cell membrane</location>
        <topology evidence="2">Lipid-anchor</topology>
    </subcellularLocation>
</comment>
<keyword evidence="2" id="KW-1134">Transmembrane beta strand</keyword>
<dbReference type="PANTHER" id="PTHR30203:SF33">
    <property type="entry name" value="BLR4455 PROTEIN"/>
    <property type="match status" value="1"/>
</dbReference>
<evidence type="ECO:0000256" key="1">
    <source>
        <dbReference type="ARBA" id="ARBA00007613"/>
    </source>
</evidence>
<dbReference type="Gene3D" id="1.20.1600.10">
    <property type="entry name" value="Outer membrane efflux proteins (OEP)"/>
    <property type="match status" value="1"/>
</dbReference>
<dbReference type="GO" id="GO:0016301">
    <property type="term" value="F:kinase activity"/>
    <property type="evidence" value="ECO:0007669"/>
    <property type="project" value="UniProtKB-KW"/>
</dbReference>